<gene>
    <name evidence="3" type="ORF">BGW38_003638</name>
</gene>
<dbReference type="Proteomes" id="UP000780801">
    <property type="component" value="Unassembled WGS sequence"/>
</dbReference>
<evidence type="ECO:0000313" key="3">
    <source>
        <dbReference type="EMBL" id="KAF9579913.1"/>
    </source>
</evidence>
<accession>A0A9P6FQW6</accession>
<sequence length="212" mass="22312">PEVSSGQLYVLEMKSRTLTKLGKETEKRAYMACAATQYSFFAWGGLTLSWKNVANATPLIFNSAVGDWVNSNIIPPPPPPPPVVPLNPDSPSNGTGAGAGSGNGRDSGKGNGRGAKNNDSDSSDSGSSQLNIAAIAGGAGGVIALIALVVILFIVARKRRKSSEYDDWKYPSNGSSEVAEILDQAMMGKYTALVAPNHPRQCVSRKNQHPNL</sequence>
<comment type="caution">
    <text evidence="3">The sequence shown here is derived from an EMBL/GenBank/DDBJ whole genome shotgun (WGS) entry which is preliminary data.</text>
</comment>
<feature type="non-terminal residue" evidence="3">
    <location>
        <position position="1"/>
    </location>
</feature>
<name>A0A9P6FQW6_9FUNG</name>
<keyword evidence="2" id="KW-1133">Transmembrane helix</keyword>
<dbReference type="EMBL" id="JAABOA010002405">
    <property type="protein sequence ID" value="KAF9579913.1"/>
    <property type="molecule type" value="Genomic_DNA"/>
</dbReference>
<evidence type="ECO:0000313" key="4">
    <source>
        <dbReference type="Proteomes" id="UP000780801"/>
    </source>
</evidence>
<organism evidence="3 4">
    <name type="scientific">Lunasporangiospora selenospora</name>
    <dbReference type="NCBI Taxonomy" id="979761"/>
    <lineage>
        <taxon>Eukaryota</taxon>
        <taxon>Fungi</taxon>
        <taxon>Fungi incertae sedis</taxon>
        <taxon>Mucoromycota</taxon>
        <taxon>Mortierellomycotina</taxon>
        <taxon>Mortierellomycetes</taxon>
        <taxon>Mortierellales</taxon>
        <taxon>Mortierellaceae</taxon>
        <taxon>Lunasporangiospora</taxon>
    </lineage>
</organism>
<feature type="compositionally biased region" description="Pro residues" evidence="1">
    <location>
        <begin position="74"/>
        <end position="85"/>
    </location>
</feature>
<dbReference type="AlphaFoldDB" id="A0A9P6FQW6"/>
<proteinExistence type="predicted"/>
<keyword evidence="4" id="KW-1185">Reference proteome</keyword>
<feature type="transmembrane region" description="Helical" evidence="2">
    <location>
        <begin position="132"/>
        <end position="155"/>
    </location>
</feature>
<keyword evidence="2" id="KW-0812">Transmembrane</keyword>
<keyword evidence="2" id="KW-0472">Membrane</keyword>
<evidence type="ECO:0000256" key="1">
    <source>
        <dbReference type="SAM" id="MobiDB-lite"/>
    </source>
</evidence>
<reference evidence="3" key="1">
    <citation type="journal article" date="2020" name="Fungal Divers.">
        <title>Resolving the Mortierellaceae phylogeny through synthesis of multi-gene phylogenetics and phylogenomics.</title>
        <authorList>
            <person name="Vandepol N."/>
            <person name="Liber J."/>
            <person name="Desiro A."/>
            <person name="Na H."/>
            <person name="Kennedy M."/>
            <person name="Barry K."/>
            <person name="Grigoriev I.V."/>
            <person name="Miller A.N."/>
            <person name="O'Donnell K."/>
            <person name="Stajich J.E."/>
            <person name="Bonito G."/>
        </authorList>
    </citation>
    <scope>NUCLEOTIDE SEQUENCE</scope>
    <source>
        <strain evidence="3">KOD1015</strain>
    </source>
</reference>
<feature type="compositionally biased region" description="Gly residues" evidence="1">
    <location>
        <begin position="95"/>
        <end position="113"/>
    </location>
</feature>
<evidence type="ECO:0000256" key="2">
    <source>
        <dbReference type="SAM" id="Phobius"/>
    </source>
</evidence>
<protein>
    <submittedName>
        <fullName evidence="3">Uncharacterized protein</fullName>
    </submittedName>
</protein>
<feature type="region of interest" description="Disordered" evidence="1">
    <location>
        <begin position="72"/>
        <end position="127"/>
    </location>
</feature>